<name>A0ABX1FEZ8_9PSEU</name>
<evidence type="ECO:0000256" key="1">
    <source>
        <dbReference type="SAM" id="MobiDB-lite"/>
    </source>
</evidence>
<keyword evidence="4" id="KW-1185">Reference proteome</keyword>
<comment type="caution">
    <text evidence="3">The sequence shown here is derived from an EMBL/GenBank/DDBJ whole genome shotgun (WGS) entry which is preliminary data.</text>
</comment>
<sequence length="186" mass="19868">MTQPPQWGGRPPARPPHPPQGYPQQAPPTYQQQPWPGWLPPKPPHLTILAILNWILAIGLLVIAAFVLMSFLMSGATLIVGILLAAVVAGFGVLNALGALSVNHPHFPNTTASQVAGIFTGLVLAVALFRSVSRGVAELVPSMASAVLLAVCIFSLVLATRPAVKRWIVAKHQLSLSQGHVQRNRR</sequence>
<feature type="transmembrane region" description="Helical" evidence="2">
    <location>
        <begin position="78"/>
        <end position="100"/>
    </location>
</feature>
<dbReference type="Proteomes" id="UP001515943">
    <property type="component" value="Unassembled WGS sequence"/>
</dbReference>
<evidence type="ECO:0000313" key="4">
    <source>
        <dbReference type="Proteomes" id="UP001515943"/>
    </source>
</evidence>
<proteinExistence type="predicted"/>
<keyword evidence="2" id="KW-1133">Transmembrane helix</keyword>
<keyword evidence="2" id="KW-0812">Transmembrane</keyword>
<feature type="compositionally biased region" description="Low complexity" evidence="1">
    <location>
        <begin position="22"/>
        <end position="36"/>
    </location>
</feature>
<gene>
    <name evidence="3" type="ORF">FXN61_11565</name>
</gene>
<organism evidence="3 4">
    <name type="scientific">Lentzea indica</name>
    <dbReference type="NCBI Taxonomy" id="2604800"/>
    <lineage>
        <taxon>Bacteria</taxon>
        <taxon>Bacillati</taxon>
        <taxon>Actinomycetota</taxon>
        <taxon>Actinomycetes</taxon>
        <taxon>Pseudonocardiales</taxon>
        <taxon>Pseudonocardiaceae</taxon>
        <taxon>Lentzea</taxon>
    </lineage>
</organism>
<evidence type="ECO:0000313" key="3">
    <source>
        <dbReference type="EMBL" id="NKE57437.1"/>
    </source>
</evidence>
<dbReference type="RefSeq" id="WP_167973172.1">
    <property type="nucleotide sequence ID" value="NZ_VSRL01000032.1"/>
</dbReference>
<accession>A0ABX1FEZ8</accession>
<feature type="transmembrane region" description="Helical" evidence="2">
    <location>
        <begin position="48"/>
        <end position="72"/>
    </location>
</feature>
<feature type="region of interest" description="Disordered" evidence="1">
    <location>
        <begin position="1"/>
        <end position="36"/>
    </location>
</feature>
<feature type="transmembrane region" description="Helical" evidence="2">
    <location>
        <begin position="139"/>
        <end position="159"/>
    </location>
</feature>
<reference evidence="3 4" key="1">
    <citation type="submission" date="2019-08" db="EMBL/GenBank/DDBJ databases">
        <title>Lentzea from Indian Himalayas.</title>
        <authorList>
            <person name="Mandal S."/>
            <person name="Mallick Gupta A."/>
            <person name="Maiti P.K."/>
            <person name="Sarkar J."/>
            <person name="Mandal S."/>
        </authorList>
    </citation>
    <scope>NUCLEOTIDE SEQUENCE [LARGE SCALE GENOMIC DNA]</scope>
    <source>
        <strain evidence="3 4">PSKA42</strain>
    </source>
</reference>
<feature type="compositionally biased region" description="Pro residues" evidence="1">
    <location>
        <begin position="12"/>
        <end position="21"/>
    </location>
</feature>
<keyword evidence="2" id="KW-0472">Membrane</keyword>
<dbReference type="EMBL" id="VSRL01000032">
    <property type="protein sequence ID" value="NKE57437.1"/>
    <property type="molecule type" value="Genomic_DNA"/>
</dbReference>
<evidence type="ECO:0000256" key="2">
    <source>
        <dbReference type="SAM" id="Phobius"/>
    </source>
</evidence>
<protein>
    <submittedName>
        <fullName evidence="3">Uncharacterized protein</fullName>
    </submittedName>
</protein>
<feature type="transmembrane region" description="Helical" evidence="2">
    <location>
        <begin position="112"/>
        <end position="133"/>
    </location>
</feature>